<keyword evidence="1" id="KW-0812">Transmembrane</keyword>
<gene>
    <name evidence="2" type="ORF">LCGC14_1039560</name>
</gene>
<feature type="transmembrane region" description="Helical" evidence="1">
    <location>
        <begin position="186"/>
        <end position="205"/>
    </location>
</feature>
<feature type="transmembrane region" description="Helical" evidence="1">
    <location>
        <begin position="126"/>
        <end position="147"/>
    </location>
</feature>
<feature type="transmembrane region" description="Helical" evidence="1">
    <location>
        <begin position="66"/>
        <end position="94"/>
    </location>
</feature>
<keyword evidence="1" id="KW-1133">Transmembrane helix</keyword>
<comment type="caution">
    <text evidence="2">The sequence shown here is derived from an EMBL/GenBank/DDBJ whole genome shotgun (WGS) entry which is preliminary data.</text>
</comment>
<feature type="transmembrane region" description="Helical" evidence="1">
    <location>
        <begin position="35"/>
        <end position="54"/>
    </location>
</feature>
<feature type="transmembrane region" description="Helical" evidence="1">
    <location>
        <begin position="237"/>
        <end position="262"/>
    </location>
</feature>
<reference evidence="2" key="1">
    <citation type="journal article" date="2015" name="Nature">
        <title>Complex archaea that bridge the gap between prokaryotes and eukaryotes.</title>
        <authorList>
            <person name="Spang A."/>
            <person name="Saw J.H."/>
            <person name="Jorgensen S.L."/>
            <person name="Zaremba-Niedzwiedzka K."/>
            <person name="Martijn J."/>
            <person name="Lind A.E."/>
            <person name="van Eijk R."/>
            <person name="Schleper C."/>
            <person name="Guy L."/>
            <person name="Ettema T.J."/>
        </authorList>
    </citation>
    <scope>NUCLEOTIDE SEQUENCE</scope>
</reference>
<proteinExistence type="predicted"/>
<evidence type="ECO:0008006" key="3">
    <source>
        <dbReference type="Google" id="ProtNLM"/>
    </source>
</evidence>
<evidence type="ECO:0000313" key="2">
    <source>
        <dbReference type="EMBL" id="KKN10140.1"/>
    </source>
</evidence>
<protein>
    <recommendedName>
        <fullName evidence="3">Phosphatidate cytidylyltransferase</fullName>
    </recommendedName>
</protein>
<evidence type="ECO:0000256" key="1">
    <source>
        <dbReference type="SAM" id="Phobius"/>
    </source>
</evidence>
<accession>A0A0F9MS67</accession>
<feature type="transmembrane region" description="Helical" evidence="1">
    <location>
        <begin position="6"/>
        <end position="23"/>
    </location>
</feature>
<dbReference type="AlphaFoldDB" id="A0A0F9MS67"/>
<feature type="transmembrane region" description="Helical" evidence="1">
    <location>
        <begin position="337"/>
        <end position="354"/>
    </location>
</feature>
<sequence>MEYFHIWFLVIGFSYFVILFSFMHFSNKLDILNNIVGFMALSFVLIHILLFFLLMYQEISLHPVIILVWILALSIPIFFVSILIVISTLLAYGYKKGGKDFSKIGKKLEERIEGWSKAKKDSLRKLNHVLIFLGLLLVWYVGLLIVIDITDSTSGMIPEENNTLLQYFKLINIPSSIIEVLFSFGWFYYLLFFFFYLFCVIILATEFTRKTKSLFSPFTIFTKIYLTNEETQSYGSYLFFAIGHLFAAFTCPPMVFFTILGISSIADLVTSQIGIRYGKRHITWNEKKTWEGTISGVLATLLISFLFVGIFWSIIFTLAFLLFDIITSKPLNISDNLLIPIGCSLIFLVIRFYFNLDYYTILLVWF</sequence>
<keyword evidence="1" id="KW-0472">Membrane</keyword>
<organism evidence="2">
    <name type="scientific">marine sediment metagenome</name>
    <dbReference type="NCBI Taxonomy" id="412755"/>
    <lineage>
        <taxon>unclassified sequences</taxon>
        <taxon>metagenomes</taxon>
        <taxon>ecological metagenomes</taxon>
    </lineage>
</organism>
<name>A0A0F9MS67_9ZZZZ</name>
<feature type="transmembrane region" description="Helical" evidence="1">
    <location>
        <begin position="297"/>
        <end position="325"/>
    </location>
</feature>
<dbReference type="EMBL" id="LAZR01004272">
    <property type="protein sequence ID" value="KKN10140.1"/>
    <property type="molecule type" value="Genomic_DNA"/>
</dbReference>